<keyword evidence="3" id="KW-1185">Reference proteome</keyword>
<dbReference type="PROSITE" id="PS50848">
    <property type="entry name" value="START"/>
    <property type="match status" value="1"/>
</dbReference>
<dbReference type="OrthoDB" id="1295045at2759"/>
<dbReference type="STRING" id="1754190.A0A1Y2EUE0"/>
<dbReference type="InterPro" id="IPR023393">
    <property type="entry name" value="START-like_dom_sf"/>
</dbReference>
<dbReference type="EMBL" id="MCOG01000026">
    <property type="protein sequence ID" value="ORY75190.1"/>
    <property type="molecule type" value="Genomic_DNA"/>
</dbReference>
<dbReference type="Gene3D" id="3.30.530.20">
    <property type="match status" value="1"/>
</dbReference>
<evidence type="ECO:0000313" key="3">
    <source>
        <dbReference type="Proteomes" id="UP000193920"/>
    </source>
</evidence>
<dbReference type="PANTHER" id="PTHR19308">
    <property type="entry name" value="PHOSPHATIDYLCHOLINE TRANSFER PROTEIN"/>
    <property type="match status" value="1"/>
</dbReference>
<comment type="caution">
    <text evidence="2">The sequence shown here is derived from an EMBL/GenBank/DDBJ whole genome shotgun (WGS) entry which is preliminary data.</text>
</comment>
<reference evidence="2 3" key="1">
    <citation type="submission" date="2016-08" db="EMBL/GenBank/DDBJ databases">
        <title>A Parts List for Fungal Cellulosomes Revealed by Comparative Genomics.</title>
        <authorList>
            <consortium name="DOE Joint Genome Institute"/>
            <person name="Haitjema C.H."/>
            <person name="Gilmore S.P."/>
            <person name="Henske J.K."/>
            <person name="Solomon K.V."/>
            <person name="De Groot R."/>
            <person name="Kuo A."/>
            <person name="Mondo S.J."/>
            <person name="Salamov A.A."/>
            <person name="Labutti K."/>
            <person name="Zhao Z."/>
            <person name="Chiniquy J."/>
            <person name="Barry K."/>
            <person name="Brewer H.M."/>
            <person name="Purvine S.O."/>
            <person name="Wright A.T."/>
            <person name="Boxma B."/>
            <person name="Van Alen T."/>
            <person name="Hackstein J.H."/>
            <person name="Baker S.E."/>
            <person name="Grigoriev I.V."/>
            <person name="O'Malley M.A."/>
        </authorList>
    </citation>
    <scope>NUCLEOTIDE SEQUENCE [LARGE SCALE GENOMIC DNA]</scope>
    <source>
        <strain evidence="2 3">G1</strain>
    </source>
</reference>
<evidence type="ECO:0000259" key="1">
    <source>
        <dbReference type="PROSITE" id="PS50848"/>
    </source>
</evidence>
<organism evidence="2 3">
    <name type="scientific">Neocallimastix californiae</name>
    <dbReference type="NCBI Taxonomy" id="1754190"/>
    <lineage>
        <taxon>Eukaryota</taxon>
        <taxon>Fungi</taxon>
        <taxon>Fungi incertae sedis</taxon>
        <taxon>Chytridiomycota</taxon>
        <taxon>Chytridiomycota incertae sedis</taxon>
        <taxon>Neocallimastigomycetes</taxon>
        <taxon>Neocallimastigales</taxon>
        <taxon>Neocallimastigaceae</taxon>
        <taxon>Neocallimastix</taxon>
    </lineage>
</organism>
<proteinExistence type="predicted"/>
<feature type="domain" description="START" evidence="1">
    <location>
        <begin position="289"/>
        <end position="468"/>
    </location>
</feature>
<accession>A0A1Y2EUE0</accession>
<dbReference type="AlphaFoldDB" id="A0A1Y2EUE0"/>
<dbReference type="InterPro" id="IPR002913">
    <property type="entry name" value="START_lipid-bd_dom"/>
</dbReference>
<dbReference type="Proteomes" id="UP000193920">
    <property type="component" value="Unassembled WGS sequence"/>
</dbReference>
<dbReference type="SUPFAM" id="SSF55961">
    <property type="entry name" value="Bet v1-like"/>
    <property type="match status" value="1"/>
</dbReference>
<evidence type="ECO:0000313" key="2">
    <source>
        <dbReference type="EMBL" id="ORY75190.1"/>
    </source>
</evidence>
<dbReference type="GO" id="GO:0008289">
    <property type="term" value="F:lipid binding"/>
    <property type="evidence" value="ECO:0007669"/>
    <property type="project" value="InterPro"/>
</dbReference>
<dbReference type="GO" id="GO:0005737">
    <property type="term" value="C:cytoplasm"/>
    <property type="evidence" value="ECO:0007669"/>
    <property type="project" value="UniProtKB-ARBA"/>
</dbReference>
<dbReference type="Pfam" id="PF01852">
    <property type="entry name" value="START"/>
    <property type="match status" value="1"/>
</dbReference>
<gene>
    <name evidence="2" type="ORF">LY90DRAFT_665927</name>
</gene>
<dbReference type="InterPro" id="IPR051213">
    <property type="entry name" value="START_lipid_transfer"/>
</dbReference>
<name>A0A1Y2EUE0_9FUNG</name>
<dbReference type="PANTHER" id="PTHR19308:SF39">
    <property type="entry name" value="PHOSPHATIDYLCHOLINE TRANSFER PROTEIN"/>
    <property type="match status" value="1"/>
</dbReference>
<sequence length="499" mass="57516">MHLFCCFNINIGKKNKEKKFLNKDNSNILTNQSISNEIIKNTYSVERNERKNVSLISTNKTNSIDNNNNKIEDLNTSINTSVIAVTANSNTSNSNNNEYDMNHTNVSHLEKSYLQDKCNSLKFCSPTTGSSFHSNNQSMIDFQSAASLNSITESFFTTASESSLALDITKVTTTTTTTINNNDKKYFNNHSDSFLSTTNNYQSSLSNTNTSINDTNFTDTKTKSINKNAQYSTDIDLQTMTASKLDNIAERALNPNLINYTLDSVIKNRIKVYTRVRPSTGINEYIILGYLDNVTLREAYEVYMDLEYRKEWDDLKQQINIFERKNKKKKDGTSPSSSSLGKNYLKDFEIHWEIKLPWPFSNREYVFERNTYEHKYNDMIFLIADNSSLDNDEEVTQEVKNFGTIRITEYEQTTVFYSDREDGKCNVYMEYYDDPKGNIPLMLKNWVVGKAAPNFIMNIEKACKEYKAFEKRLANNKHVKELNEILGKSIQEAFDDFEL</sequence>
<protein>
    <submittedName>
        <fullName evidence="2">Bet v1-like protein</fullName>
    </submittedName>
</protein>